<dbReference type="EMBL" id="GBXM01023072">
    <property type="protein sequence ID" value="JAH85505.1"/>
    <property type="molecule type" value="Transcribed_RNA"/>
</dbReference>
<organism evidence="1">
    <name type="scientific">Anguilla anguilla</name>
    <name type="common">European freshwater eel</name>
    <name type="synonym">Muraena anguilla</name>
    <dbReference type="NCBI Taxonomy" id="7936"/>
    <lineage>
        <taxon>Eukaryota</taxon>
        <taxon>Metazoa</taxon>
        <taxon>Chordata</taxon>
        <taxon>Craniata</taxon>
        <taxon>Vertebrata</taxon>
        <taxon>Euteleostomi</taxon>
        <taxon>Actinopterygii</taxon>
        <taxon>Neopterygii</taxon>
        <taxon>Teleostei</taxon>
        <taxon>Anguilliformes</taxon>
        <taxon>Anguillidae</taxon>
        <taxon>Anguilla</taxon>
    </lineage>
</organism>
<reference evidence="1" key="1">
    <citation type="submission" date="2014-11" db="EMBL/GenBank/DDBJ databases">
        <authorList>
            <person name="Amaro Gonzalez C."/>
        </authorList>
    </citation>
    <scope>NUCLEOTIDE SEQUENCE</scope>
</reference>
<dbReference type="AlphaFoldDB" id="A0A0E9W7D9"/>
<sequence>MLFFSLKKKKHGLSGDVVKISFYLITISIHHVLVAHLPSTCRTELHPNSNYDR</sequence>
<protein>
    <submittedName>
        <fullName evidence="1">Uncharacterized protein</fullName>
    </submittedName>
</protein>
<accession>A0A0E9W7D9</accession>
<evidence type="ECO:0000313" key="1">
    <source>
        <dbReference type="EMBL" id="JAH85505.1"/>
    </source>
</evidence>
<name>A0A0E9W7D9_ANGAN</name>
<proteinExistence type="predicted"/>
<reference evidence="1" key="2">
    <citation type="journal article" date="2015" name="Fish Shellfish Immunol.">
        <title>Early steps in the European eel (Anguilla anguilla)-Vibrio vulnificus interaction in the gills: Role of the RtxA13 toxin.</title>
        <authorList>
            <person name="Callol A."/>
            <person name="Pajuelo D."/>
            <person name="Ebbesson L."/>
            <person name="Teles M."/>
            <person name="MacKenzie S."/>
            <person name="Amaro C."/>
        </authorList>
    </citation>
    <scope>NUCLEOTIDE SEQUENCE</scope>
</reference>